<evidence type="ECO:0000313" key="1">
    <source>
        <dbReference type="EMBL" id="TMU56067.1"/>
    </source>
</evidence>
<dbReference type="SUPFAM" id="SSF46689">
    <property type="entry name" value="Homeodomain-like"/>
    <property type="match status" value="1"/>
</dbReference>
<evidence type="ECO:0000313" key="2">
    <source>
        <dbReference type="Proteomes" id="UP000751614"/>
    </source>
</evidence>
<proteinExistence type="predicted"/>
<dbReference type="InterPro" id="IPR009057">
    <property type="entry name" value="Homeodomain-like_sf"/>
</dbReference>
<reference evidence="1 2" key="1">
    <citation type="submission" date="2019-05" db="EMBL/GenBank/DDBJ databases">
        <title>Flagellimonas sp. AsT0115, sp. nov., isolated from a marine red algae, Asparagopsis taxiformis.</title>
        <authorList>
            <person name="Kim J."/>
            <person name="Jeong S.E."/>
            <person name="Jeon C.O."/>
        </authorList>
    </citation>
    <scope>NUCLEOTIDE SEQUENCE [LARGE SCALE GENOMIC DNA]</scope>
    <source>
        <strain evidence="1 2">AsT0115</strain>
    </source>
</reference>
<dbReference type="Proteomes" id="UP000751614">
    <property type="component" value="Unassembled WGS sequence"/>
</dbReference>
<sequence>MNKEYIQTGRTNQKLETRDKILKSAQYFLKKGKGFNLEDVAKKSGVSRATIYRYYSNVEILTTEASLDINTLDSEVILERYQDKSLKDKVMGIQEYFNELSLDNEPLFRRYLSAVIVPTTHKSVRGARRIKALRLALEKEDIAPKQKEDLANLLTLFMGIEPMIVAKDVANLDNRESIRLLKWGLELVLKGYLTS</sequence>
<dbReference type="EMBL" id="VCNI01000001">
    <property type="protein sequence ID" value="TMU56067.1"/>
    <property type="molecule type" value="Genomic_DNA"/>
</dbReference>
<dbReference type="Gene3D" id="1.10.357.10">
    <property type="entry name" value="Tetracycline Repressor, domain 2"/>
    <property type="match status" value="1"/>
</dbReference>
<keyword evidence="2" id="KW-1185">Reference proteome</keyword>
<protein>
    <submittedName>
        <fullName evidence="1">TetR/AcrR family transcriptional regulator</fullName>
    </submittedName>
</protein>
<comment type="caution">
    <text evidence="1">The sequence shown here is derived from an EMBL/GenBank/DDBJ whole genome shotgun (WGS) entry which is preliminary data.</text>
</comment>
<accession>A0ABY2WN27</accession>
<dbReference type="RefSeq" id="WP_138832126.1">
    <property type="nucleotide sequence ID" value="NZ_VCNI01000001.1"/>
</dbReference>
<organism evidence="1 2">
    <name type="scientific">Flagellimonas algicola</name>
    <dbReference type="NCBI Taxonomy" id="2583815"/>
    <lineage>
        <taxon>Bacteria</taxon>
        <taxon>Pseudomonadati</taxon>
        <taxon>Bacteroidota</taxon>
        <taxon>Flavobacteriia</taxon>
        <taxon>Flavobacteriales</taxon>
        <taxon>Flavobacteriaceae</taxon>
        <taxon>Flagellimonas</taxon>
    </lineage>
</organism>
<name>A0ABY2WN27_9FLAO</name>
<gene>
    <name evidence="1" type="ORF">FGG15_00565</name>
</gene>